<feature type="domain" description="Multidrug resistance protein MdtA-like barrel-sandwich hybrid" evidence="4">
    <location>
        <begin position="95"/>
        <end position="282"/>
    </location>
</feature>
<comment type="subcellular location">
    <subcellularLocation>
        <location evidence="1">Cell envelope</location>
    </subcellularLocation>
</comment>
<dbReference type="Gene3D" id="1.10.287.470">
    <property type="entry name" value="Helix hairpin bin"/>
    <property type="match status" value="1"/>
</dbReference>
<dbReference type="GO" id="GO:0030313">
    <property type="term" value="C:cell envelope"/>
    <property type="evidence" value="ECO:0007669"/>
    <property type="project" value="UniProtKB-SubCell"/>
</dbReference>
<dbReference type="InterPro" id="IPR030190">
    <property type="entry name" value="MacA_alpha-hairpin_sf"/>
</dbReference>
<dbReference type="InterPro" id="IPR050739">
    <property type="entry name" value="MFP"/>
</dbReference>
<evidence type="ECO:0000313" key="7">
    <source>
        <dbReference type="Proteomes" id="UP000460650"/>
    </source>
</evidence>
<dbReference type="GO" id="GO:1990195">
    <property type="term" value="C:macrolide transmembrane transporter complex"/>
    <property type="evidence" value="ECO:0007669"/>
    <property type="project" value="InterPro"/>
</dbReference>
<accession>A0A7V8B3J1</accession>
<name>A0A7V8B3J1_9HYPH</name>
<dbReference type="Pfam" id="PF25917">
    <property type="entry name" value="BSH_RND"/>
    <property type="match status" value="1"/>
</dbReference>
<organism evidence="6 7">
    <name type="scientific">Brucella tritici</name>
    <dbReference type="NCBI Taxonomy" id="94626"/>
    <lineage>
        <taxon>Bacteria</taxon>
        <taxon>Pseudomonadati</taxon>
        <taxon>Pseudomonadota</taxon>
        <taxon>Alphaproteobacteria</taxon>
        <taxon>Hyphomicrobiales</taxon>
        <taxon>Brucellaceae</taxon>
        <taxon>Brucella/Ochrobactrum group</taxon>
        <taxon>Brucella</taxon>
    </lineage>
</organism>
<dbReference type="GO" id="GO:0019898">
    <property type="term" value="C:extrinsic component of membrane"/>
    <property type="evidence" value="ECO:0007669"/>
    <property type="project" value="InterPro"/>
</dbReference>
<evidence type="ECO:0000259" key="4">
    <source>
        <dbReference type="Pfam" id="PF25917"/>
    </source>
</evidence>
<keyword evidence="3" id="KW-1133">Transmembrane helix</keyword>
<dbReference type="AlphaFoldDB" id="A0A7V8B3J1"/>
<evidence type="ECO:0000256" key="2">
    <source>
        <dbReference type="SAM" id="MobiDB-lite"/>
    </source>
</evidence>
<keyword evidence="3" id="KW-0812">Transmembrane</keyword>
<dbReference type="PANTHER" id="PTHR30386:SF19">
    <property type="entry name" value="MULTIDRUG EXPORT PROTEIN EMRA-RELATED"/>
    <property type="match status" value="1"/>
</dbReference>
<sequence>MTDTSNILKHPSAEPARSELPQDASAEKATPAAQESVLVSGSPTPADYRRRRLKHRRLLFSLLPLALVVGGYFYVTGGRYMSTDNAYVQADILGVSTDVSGLVASINVHENETVKAGQVLFTLKPAPFRIALEGAQAELGQVHNQIMTLKASYQQALAEIQQAEADLPYYEASYTRQQNLVATRTASQAVLDQAKHDLDASRQKVTVARAQAQSALAQLGGDASQPIEQNPLFLQAKAKVDDAQRRLDDSVVRAPFNGVVTNVNSLQIGSYLEASQQAFSLVSTDHLWILANPKETELTHIEPGQEATISVDTYPDVEWKGNVTSISPASGASFALLPSQSTSGNWVKVVQRIPMRVSITDTSGKPPLRAGMSVDVEINTGRARGLPNFIARLFGSTEHV</sequence>
<dbReference type="Proteomes" id="UP000460650">
    <property type="component" value="Unassembled WGS sequence"/>
</dbReference>
<dbReference type="PANTHER" id="PTHR30386">
    <property type="entry name" value="MEMBRANE FUSION SUBUNIT OF EMRAB-TOLC MULTIDRUG EFFLUX PUMP"/>
    <property type="match status" value="1"/>
</dbReference>
<dbReference type="Gene3D" id="6.10.140.1990">
    <property type="match status" value="1"/>
</dbReference>
<evidence type="ECO:0000313" key="6">
    <source>
        <dbReference type="EMBL" id="KAB2658080.1"/>
    </source>
</evidence>
<dbReference type="RefSeq" id="WP_151644666.1">
    <property type="nucleotide sequence ID" value="NZ_WBVY01000002.1"/>
</dbReference>
<evidence type="ECO:0000256" key="1">
    <source>
        <dbReference type="ARBA" id="ARBA00004196"/>
    </source>
</evidence>
<evidence type="ECO:0000256" key="3">
    <source>
        <dbReference type="SAM" id="Phobius"/>
    </source>
</evidence>
<dbReference type="GO" id="GO:1990961">
    <property type="term" value="P:xenobiotic detoxification by transmembrane export across the plasma membrane"/>
    <property type="evidence" value="ECO:0007669"/>
    <property type="project" value="InterPro"/>
</dbReference>
<evidence type="ECO:0000259" key="5">
    <source>
        <dbReference type="Pfam" id="PF25990"/>
    </source>
</evidence>
<protein>
    <submittedName>
        <fullName evidence="6">HlyD family secretion protein</fullName>
    </submittedName>
</protein>
<dbReference type="InterPro" id="IPR058636">
    <property type="entry name" value="Beta-barrel_YknX"/>
</dbReference>
<proteinExistence type="predicted"/>
<dbReference type="EMBL" id="WBVY01000002">
    <property type="protein sequence ID" value="KAB2658080.1"/>
    <property type="molecule type" value="Genomic_DNA"/>
</dbReference>
<keyword evidence="3" id="KW-0472">Membrane</keyword>
<feature type="region of interest" description="Disordered" evidence="2">
    <location>
        <begin position="1"/>
        <end position="44"/>
    </location>
</feature>
<dbReference type="Gene3D" id="2.40.30.170">
    <property type="match status" value="1"/>
</dbReference>
<feature type="domain" description="YknX-like beta-barrel" evidence="5">
    <location>
        <begin position="294"/>
        <end position="378"/>
    </location>
</feature>
<gene>
    <name evidence="6" type="ORF">F9K94_07710</name>
</gene>
<comment type="caution">
    <text evidence="6">The sequence shown here is derived from an EMBL/GenBank/DDBJ whole genome shotgun (WGS) entry which is preliminary data.</text>
</comment>
<reference evidence="6 7" key="1">
    <citation type="submission" date="2019-09" db="EMBL/GenBank/DDBJ databases">
        <title>Taxonomic organization of the family Brucellaceae based on a phylogenomic approach.</title>
        <authorList>
            <person name="Leclercq S."/>
            <person name="Cloeckaert A."/>
            <person name="Zygmunt M.S."/>
        </authorList>
    </citation>
    <scope>NUCLEOTIDE SEQUENCE [LARGE SCALE GENOMIC DNA]</scope>
    <source>
        <strain evidence="6 7">TA93</strain>
    </source>
</reference>
<dbReference type="Pfam" id="PF25990">
    <property type="entry name" value="Beta-barrel_YknX"/>
    <property type="match status" value="1"/>
</dbReference>
<dbReference type="InterPro" id="IPR058625">
    <property type="entry name" value="MdtA-like_BSH"/>
</dbReference>
<feature type="transmembrane region" description="Helical" evidence="3">
    <location>
        <begin position="58"/>
        <end position="75"/>
    </location>
</feature>
<dbReference type="Gene3D" id="2.40.50.100">
    <property type="match status" value="1"/>
</dbReference>
<dbReference type="SUPFAM" id="SSF111369">
    <property type="entry name" value="HlyD-like secretion proteins"/>
    <property type="match status" value="1"/>
</dbReference>